<keyword evidence="4 6" id="KW-0479">Metal-binding</keyword>
<keyword evidence="3 6" id="KW-0349">Heme</keyword>
<dbReference type="Gene3D" id="1.10.630.10">
    <property type="entry name" value="Cytochrome P450"/>
    <property type="match status" value="1"/>
</dbReference>
<evidence type="ECO:0000256" key="5">
    <source>
        <dbReference type="ARBA" id="ARBA00023004"/>
    </source>
</evidence>
<comment type="caution">
    <text evidence="8">The sequence shown here is derived from an EMBL/GenBank/DDBJ whole genome shotgun (WGS) entry which is preliminary data.</text>
</comment>
<keyword evidence="7" id="KW-0812">Transmembrane</keyword>
<feature type="binding site" description="axial binding residue" evidence="6">
    <location>
        <position position="520"/>
    </location>
    <ligand>
        <name>heme</name>
        <dbReference type="ChEBI" id="CHEBI:30413"/>
    </ligand>
    <ligandPart>
        <name>Fe</name>
        <dbReference type="ChEBI" id="CHEBI:18248"/>
    </ligandPart>
</feature>
<dbReference type="PRINTS" id="PR00385">
    <property type="entry name" value="P450"/>
</dbReference>
<comment type="similarity">
    <text evidence="2">Belongs to the cytochrome P450 family.</text>
</comment>
<dbReference type="InterPro" id="IPR050121">
    <property type="entry name" value="Cytochrome_P450_monoxygenase"/>
</dbReference>
<evidence type="ECO:0000313" key="8">
    <source>
        <dbReference type="EMBL" id="KAK0648327.1"/>
    </source>
</evidence>
<evidence type="ECO:0000256" key="1">
    <source>
        <dbReference type="ARBA" id="ARBA00001971"/>
    </source>
</evidence>
<evidence type="ECO:0000256" key="2">
    <source>
        <dbReference type="ARBA" id="ARBA00010617"/>
    </source>
</evidence>
<dbReference type="Proteomes" id="UP001174936">
    <property type="component" value="Unassembled WGS sequence"/>
</dbReference>
<keyword evidence="8" id="KW-0503">Monooxygenase</keyword>
<dbReference type="SUPFAM" id="SSF48264">
    <property type="entry name" value="Cytochrome P450"/>
    <property type="match status" value="1"/>
</dbReference>
<dbReference type="PRINTS" id="PR00463">
    <property type="entry name" value="EP450I"/>
</dbReference>
<dbReference type="InterPro" id="IPR002401">
    <property type="entry name" value="Cyt_P450_E_grp-I"/>
</dbReference>
<dbReference type="CDD" id="cd11058">
    <property type="entry name" value="CYP60B-like"/>
    <property type="match status" value="1"/>
</dbReference>
<gene>
    <name evidence="8" type="ORF">B0T16DRAFT_408026</name>
</gene>
<sequence length="589" mass="66784">MWGIFPETRAARKLERWCRRFSARHAEILWEAVTVPGGGGRQERSSPSKPTPPAVLAVGLASSGHSKLWKRQSIPSSTMAIISDYSTGALLGVGVLVSLFALVIKRYYFHPLSRYPGPFLSAVSSIPVSIGLLWGKNHRHMKLLHDKYVSPNELSFCGPDAYEDIYGFRSHDEPMEKDPIWIGAIMTLNGEMAMVYAPRDVHARQRRAFSHPLSNTSILQQEPLIQQHIRVFISQLGEIERSGKPANVKDWFNFLTLDVMSDLYVGTAFGCLTRGDGYEWLKALERGMQCGVYEQVTRRLAGPRTWLQKRLYDWLVPEIYKQGKVTHFLNSKAKVMDRIQDEQRERKDFMYYILRNNEAKNLLTHTEILLNSATFIAAGGDTTSAALSSMAYCLLTHPDAYAKLKAEIRGACKTQEDITFANVKDLPYLGAIINEALRLYTPVVIGSLRQVPPKGQGAMIDGNYVPAGTTVSIPQWATAHSELNWTRPYEFLPDRWLHPERFPHDKLKASQPFQIGPRGCIGKNLSWMEMRLTLCHLIWAFDMELEGGKAAHKKWHIEGDVKNGIAYMMFQRPDLWVRLKSVHEEEVVG</sequence>
<dbReference type="EMBL" id="JAULSV010000003">
    <property type="protein sequence ID" value="KAK0648327.1"/>
    <property type="molecule type" value="Genomic_DNA"/>
</dbReference>
<dbReference type="InterPro" id="IPR036396">
    <property type="entry name" value="Cyt_P450_sf"/>
</dbReference>
<keyword evidence="7" id="KW-0472">Membrane</keyword>
<dbReference type="Pfam" id="PF00067">
    <property type="entry name" value="p450"/>
    <property type="match status" value="1"/>
</dbReference>
<reference evidence="8" key="1">
    <citation type="submission" date="2023-06" db="EMBL/GenBank/DDBJ databases">
        <title>Genome-scale phylogeny and comparative genomics of the fungal order Sordariales.</title>
        <authorList>
            <consortium name="Lawrence Berkeley National Laboratory"/>
            <person name="Hensen N."/>
            <person name="Bonometti L."/>
            <person name="Westerberg I."/>
            <person name="Brannstrom I.O."/>
            <person name="Guillou S."/>
            <person name="Cros-Aarteil S."/>
            <person name="Calhoun S."/>
            <person name="Haridas S."/>
            <person name="Kuo A."/>
            <person name="Mondo S."/>
            <person name="Pangilinan J."/>
            <person name="Riley R."/>
            <person name="Labutti K."/>
            <person name="Andreopoulos B."/>
            <person name="Lipzen A."/>
            <person name="Chen C."/>
            <person name="Yanf M."/>
            <person name="Daum C."/>
            <person name="Ng V."/>
            <person name="Clum A."/>
            <person name="Steindorff A."/>
            <person name="Ohm R."/>
            <person name="Martin F."/>
            <person name="Silar P."/>
            <person name="Natvig D."/>
            <person name="Lalanne C."/>
            <person name="Gautier V."/>
            <person name="Ament-Velasquez S.L."/>
            <person name="Kruys A."/>
            <person name="Hutchinson M.I."/>
            <person name="Powell A.J."/>
            <person name="Barry K."/>
            <person name="Miller A.N."/>
            <person name="Grigoriev I.V."/>
            <person name="Debuchy R."/>
            <person name="Gladieux P."/>
            <person name="Thoren M.H."/>
            <person name="Johannesson H."/>
        </authorList>
    </citation>
    <scope>NUCLEOTIDE SEQUENCE</scope>
    <source>
        <strain evidence="8">SMH2532-1</strain>
    </source>
</reference>
<protein>
    <submittedName>
        <fullName evidence="8">Cytochrome P450 monooxygenase</fullName>
    </submittedName>
</protein>
<evidence type="ECO:0000256" key="3">
    <source>
        <dbReference type="ARBA" id="ARBA00022617"/>
    </source>
</evidence>
<dbReference type="GO" id="GO:0016705">
    <property type="term" value="F:oxidoreductase activity, acting on paired donors, with incorporation or reduction of molecular oxygen"/>
    <property type="evidence" value="ECO:0007669"/>
    <property type="project" value="InterPro"/>
</dbReference>
<evidence type="ECO:0000313" key="9">
    <source>
        <dbReference type="Proteomes" id="UP001174936"/>
    </source>
</evidence>
<evidence type="ECO:0000256" key="6">
    <source>
        <dbReference type="PIRSR" id="PIRSR602401-1"/>
    </source>
</evidence>
<dbReference type="GO" id="GO:0004497">
    <property type="term" value="F:monooxygenase activity"/>
    <property type="evidence" value="ECO:0007669"/>
    <property type="project" value="UniProtKB-KW"/>
</dbReference>
<keyword evidence="9" id="KW-1185">Reference proteome</keyword>
<dbReference type="PANTHER" id="PTHR24305">
    <property type="entry name" value="CYTOCHROME P450"/>
    <property type="match status" value="1"/>
</dbReference>
<keyword evidence="5 6" id="KW-0408">Iron</keyword>
<dbReference type="GO" id="GO:0020037">
    <property type="term" value="F:heme binding"/>
    <property type="evidence" value="ECO:0007669"/>
    <property type="project" value="InterPro"/>
</dbReference>
<evidence type="ECO:0000256" key="4">
    <source>
        <dbReference type="ARBA" id="ARBA00022723"/>
    </source>
</evidence>
<dbReference type="InterPro" id="IPR001128">
    <property type="entry name" value="Cyt_P450"/>
</dbReference>
<accession>A0AA39YB93</accession>
<name>A0AA39YB93_9PEZI</name>
<feature type="transmembrane region" description="Helical" evidence="7">
    <location>
        <begin position="115"/>
        <end position="135"/>
    </location>
</feature>
<keyword evidence="7" id="KW-1133">Transmembrane helix</keyword>
<dbReference type="AlphaFoldDB" id="A0AA39YB93"/>
<keyword evidence="8" id="KW-0560">Oxidoreductase</keyword>
<dbReference type="GO" id="GO:0005506">
    <property type="term" value="F:iron ion binding"/>
    <property type="evidence" value="ECO:0007669"/>
    <property type="project" value="InterPro"/>
</dbReference>
<evidence type="ECO:0000256" key="7">
    <source>
        <dbReference type="SAM" id="Phobius"/>
    </source>
</evidence>
<comment type="cofactor">
    <cofactor evidence="1 6">
        <name>heme</name>
        <dbReference type="ChEBI" id="CHEBI:30413"/>
    </cofactor>
</comment>
<proteinExistence type="inferred from homology"/>
<organism evidence="8 9">
    <name type="scientific">Cercophora newfieldiana</name>
    <dbReference type="NCBI Taxonomy" id="92897"/>
    <lineage>
        <taxon>Eukaryota</taxon>
        <taxon>Fungi</taxon>
        <taxon>Dikarya</taxon>
        <taxon>Ascomycota</taxon>
        <taxon>Pezizomycotina</taxon>
        <taxon>Sordariomycetes</taxon>
        <taxon>Sordariomycetidae</taxon>
        <taxon>Sordariales</taxon>
        <taxon>Lasiosphaeriaceae</taxon>
        <taxon>Cercophora</taxon>
    </lineage>
</organism>
<feature type="transmembrane region" description="Helical" evidence="7">
    <location>
        <begin position="89"/>
        <end position="109"/>
    </location>
</feature>
<dbReference type="PANTHER" id="PTHR24305:SF210">
    <property type="entry name" value="CYTOCHROME P450 MONOOXYGENASE ASQL-RELATED"/>
    <property type="match status" value="1"/>
</dbReference>